<reference evidence="1 4" key="2">
    <citation type="submission" date="2020-07" db="EMBL/GenBank/DDBJ databases">
        <title>Sequencing the genomes of 1000 actinobacteria strains.</title>
        <authorList>
            <person name="Klenk H.-P."/>
        </authorList>
    </citation>
    <scope>NUCLEOTIDE SEQUENCE [LARGE SCALE GENOMIC DNA]</scope>
    <source>
        <strain evidence="1 4">DSM 45117</strain>
    </source>
</reference>
<proteinExistence type="predicted"/>
<evidence type="ECO:0000313" key="3">
    <source>
        <dbReference type="Proteomes" id="UP000199052"/>
    </source>
</evidence>
<dbReference type="SUPFAM" id="SSF81301">
    <property type="entry name" value="Nucleotidyltransferase"/>
    <property type="match status" value="1"/>
</dbReference>
<dbReference type="Gene3D" id="1.20.120.330">
    <property type="entry name" value="Nucleotidyltransferases domain 2"/>
    <property type="match status" value="1"/>
</dbReference>
<dbReference type="STRING" id="504797.SAMN05421678_102419"/>
<keyword evidence="4" id="KW-1185">Reference proteome</keyword>
<dbReference type="Gene3D" id="3.30.460.10">
    <property type="entry name" value="Beta Polymerase, domain 2"/>
    <property type="match status" value="1"/>
</dbReference>
<accession>A0A1I2M8C7</accession>
<dbReference type="InterPro" id="IPR043519">
    <property type="entry name" value="NT_sf"/>
</dbReference>
<dbReference type="OrthoDB" id="7375008at2"/>
<organism evidence="2 3">
    <name type="scientific">Actinopolymorpha cephalotaxi</name>
    <dbReference type="NCBI Taxonomy" id="504797"/>
    <lineage>
        <taxon>Bacteria</taxon>
        <taxon>Bacillati</taxon>
        <taxon>Actinomycetota</taxon>
        <taxon>Actinomycetes</taxon>
        <taxon>Propionibacteriales</taxon>
        <taxon>Actinopolymorphaceae</taxon>
        <taxon>Actinopolymorpha</taxon>
    </lineage>
</organism>
<sequence>MSQPSLPTLPETHQQFLESLLKHLRDDDRFVGLVAGGSLLSGNVDEYSDLDLIPVVADEHHAAVMAQRIQLCGTWGKLLSGFTGEHVGEPRLVICLYDDPLLHIDFKFVTAADLADRIEDPVILWQRHGDLAESFSDTVAEHPMPDPQWIEDRFWVWIHYAATKLGRGELFEVVDFLGFVRGQVLGPLALVSAGHLPRGVRRLETNVPDFAAKLRGTVAAYDATSCGEAIEQCVHLYKELRDQLAPADLVRRDDAERASVAYLQQVRAAK</sequence>
<dbReference type="EMBL" id="FOOI01000002">
    <property type="protein sequence ID" value="SFF85767.1"/>
    <property type="molecule type" value="Genomic_DNA"/>
</dbReference>
<evidence type="ECO:0000313" key="4">
    <source>
        <dbReference type="Proteomes" id="UP000533017"/>
    </source>
</evidence>
<name>A0A1I2M8C7_9ACTN</name>
<gene>
    <name evidence="1" type="ORF">FHR37_000408</name>
    <name evidence="2" type="ORF">SAMN05421678_102419</name>
</gene>
<dbReference type="RefSeq" id="WP_092881571.1">
    <property type="nucleotide sequence ID" value="NZ_FOOI01000002.1"/>
</dbReference>
<protein>
    <recommendedName>
        <fullName evidence="5">Streptomycin adenylyltransferase</fullName>
    </recommendedName>
</protein>
<dbReference type="Proteomes" id="UP000199052">
    <property type="component" value="Unassembled WGS sequence"/>
</dbReference>
<dbReference type="AlphaFoldDB" id="A0A1I2M8C7"/>
<reference evidence="2 3" key="1">
    <citation type="submission" date="2016-10" db="EMBL/GenBank/DDBJ databases">
        <authorList>
            <person name="de Groot N.N."/>
        </authorList>
    </citation>
    <scope>NUCLEOTIDE SEQUENCE [LARGE SCALE GENOMIC DNA]</scope>
    <source>
        <strain evidence="2 3">CPCC 202808</strain>
    </source>
</reference>
<evidence type="ECO:0000313" key="1">
    <source>
        <dbReference type="EMBL" id="NYH81557.1"/>
    </source>
</evidence>
<evidence type="ECO:0000313" key="2">
    <source>
        <dbReference type="EMBL" id="SFF85767.1"/>
    </source>
</evidence>
<dbReference type="Proteomes" id="UP000533017">
    <property type="component" value="Unassembled WGS sequence"/>
</dbReference>
<evidence type="ECO:0008006" key="5">
    <source>
        <dbReference type="Google" id="ProtNLM"/>
    </source>
</evidence>
<dbReference type="EMBL" id="JACBZA010000001">
    <property type="protein sequence ID" value="NYH81557.1"/>
    <property type="molecule type" value="Genomic_DNA"/>
</dbReference>